<feature type="domain" description="PucR C-terminal helix-turn-helix" evidence="2">
    <location>
        <begin position="323"/>
        <end position="380"/>
    </location>
</feature>
<dbReference type="InterPro" id="IPR042070">
    <property type="entry name" value="PucR_C-HTH_sf"/>
</dbReference>
<accession>A0ABT9ZQW6</accession>
<dbReference type="PANTHER" id="PTHR33744">
    <property type="entry name" value="CARBOHYDRATE DIACID REGULATOR"/>
    <property type="match status" value="1"/>
</dbReference>
<evidence type="ECO:0008006" key="5">
    <source>
        <dbReference type="Google" id="ProtNLM"/>
    </source>
</evidence>
<evidence type="ECO:0000259" key="2">
    <source>
        <dbReference type="Pfam" id="PF13556"/>
    </source>
</evidence>
<comment type="caution">
    <text evidence="3">The sequence shown here is derived from an EMBL/GenBank/DDBJ whole genome shotgun (WGS) entry which is preliminary data.</text>
</comment>
<dbReference type="Proteomes" id="UP001230005">
    <property type="component" value="Unassembled WGS sequence"/>
</dbReference>
<keyword evidence="4" id="KW-1185">Reference proteome</keyword>
<gene>
    <name evidence="3" type="ORF">J2S74_000626</name>
</gene>
<proteinExistence type="predicted"/>
<dbReference type="Gene3D" id="1.10.10.2840">
    <property type="entry name" value="PucR C-terminal helix-turn-helix domain"/>
    <property type="match status" value="1"/>
</dbReference>
<dbReference type="Pfam" id="PF13556">
    <property type="entry name" value="HTH_30"/>
    <property type="match status" value="1"/>
</dbReference>
<dbReference type="Pfam" id="PF07905">
    <property type="entry name" value="PucR"/>
    <property type="match status" value="1"/>
</dbReference>
<dbReference type="RefSeq" id="WP_307321659.1">
    <property type="nucleotide sequence ID" value="NZ_JAUSUG010000002.1"/>
</dbReference>
<dbReference type="PANTHER" id="PTHR33744:SF1">
    <property type="entry name" value="DNA-BINDING TRANSCRIPTIONAL ACTIVATOR ADER"/>
    <property type="match status" value="1"/>
</dbReference>
<name>A0ABT9ZQW6_9BACI</name>
<reference evidence="3 4" key="1">
    <citation type="submission" date="2023-07" db="EMBL/GenBank/DDBJ databases">
        <title>Genomic Encyclopedia of Type Strains, Phase IV (KMG-IV): sequencing the most valuable type-strain genomes for metagenomic binning, comparative biology and taxonomic classification.</title>
        <authorList>
            <person name="Goeker M."/>
        </authorList>
    </citation>
    <scope>NUCLEOTIDE SEQUENCE [LARGE SCALE GENOMIC DNA]</scope>
    <source>
        <strain evidence="3 4">DSM 9768</strain>
    </source>
</reference>
<dbReference type="EMBL" id="JAUSUG010000002">
    <property type="protein sequence ID" value="MDQ0253254.1"/>
    <property type="molecule type" value="Genomic_DNA"/>
</dbReference>
<evidence type="ECO:0000259" key="1">
    <source>
        <dbReference type="Pfam" id="PF07905"/>
    </source>
</evidence>
<organism evidence="3 4">
    <name type="scientific">Evansella vedderi</name>
    <dbReference type="NCBI Taxonomy" id="38282"/>
    <lineage>
        <taxon>Bacteria</taxon>
        <taxon>Bacillati</taxon>
        <taxon>Bacillota</taxon>
        <taxon>Bacilli</taxon>
        <taxon>Bacillales</taxon>
        <taxon>Bacillaceae</taxon>
        <taxon>Evansella</taxon>
    </lineage>
</organism>
<feature type="domain" description="Purine catabolism PurC-like" evidence="1">
    <location>
        <begin position="11"/>
        <end position="128"/>
    </location>
</feature>
<dbReference type="InterPro" id="IPR025736">
    <property type="entry name" value="PucR_C-HTH_dom"/>
</dbReference>
<dbReference type="InterPro" id="IPR051448">
    <property type="entry name" value="CdaR-like_regulators"/>
</dbReference>
<evidence type="ECO:0000313" key="4">
    <source>
        <dbReference type="Proteomes" id="UP001230005"/>
    </source>
</evidence>
<protein>
    <recommendedName>
        <fullName evidence="5">PucR family transcriptional regulator</fullName>
    </recommendedName>
</protein>
<evidence type="ECO:0000313" key="3">
    <source>
        <dbReference type="EMBL" id="MDQ0253254.1"/>
    </source>
</evidence>
<sequence>MSFQSLITVKDLLRRPHFQEAEILSGHQGLNRNVKWVHILEVTEVGSLLNGGELILTTGIGWKNNEDIGVKFVEQLIESEASGMCIELNTYINALPEKIISIANKANFPIIVFHKQVRFLDITKDLYEFLHFPNDKKQMNICFTKLYENTIDPEILVKTFTYLFESIENWQGYVTLLSSYSNNLDLSKLNRLSLLAEENNLELIWCFMEEYSLYILIWIDKDHHHNHFSTKINKIIKQWKRKDYLFTVGSRFSTLPEIIESMKHAKEAYDICYTQQLDGIIFYNDLHCDKLFYHFDQSELLQEWIIQYLSPLMEYDKKNNGQLLQTLLSYLECQGSKKETADQLFIVRQTLYHRLEKIEELLQDKLNDPQKRFAVEFAVRGYFYKNERGGKRGYEGYLGEAP</sequence>
<dbReference type="InterPro" id="IPR012914">
    <property type="entry name" value="PucR_dom"/>
</dbReference>